<dbReference type="GO" id="GO:0004653">
    <property type="term" value="F:polypeptide N-acetylgalactosaminyltransferase activity"/>
    <property type="evidence" value="ECO:0007669"/>
    <property type="project" value="UniProtKB-EC"/>
</dbReference>
<dbReference type="PANTHER" id="PTHR11675">
    <property type="entry name" value="N-ACETYLGALACTOSAMINYLTRANSFERASE"/>
    <property type="match status" value="1"/>
</dbReference>
<evidence type="ECO:0000256" key="12">
    <source>
        <dbReference type="ARBA" id="ARBA00022989"/>
    </source>
</evidence>
<dbReference type="GO" id="GO:0006493">
    <property type="term" value="P:protein O-linked glycosylation"/>
    <property type="evidence" value="ECO:0007669"/>
    <property type="project" value="TreeGrafter"/>
</dbReference>
<dbReference type="OMA" id="MGQGFAP"/>
<keyword evidence="8 20" id="KW-0812">Transmembrane</keyword>
<dbReference type="FunFam" id="3.90.550.10:FF:000021">
    <property type="entry name" value="Polypeptide N-acetylgalactosaminyltransferase"/>
    <property type="match status" value="1"/>
</dbReference>
<evidence type="ECO:0000256" key="7">
    <source>
        <dbReference type="ARBA" id="ARBA00022679"/>
    </source>
</evidence>
<evidence type="ECO:0000256" key="20">
    <source>
        <dbReference type="RuleBase" id="RU361242"/>
    </source>
</evidence>
<keyword evidence="10 20" id="KW-0430">Lectin</keyword>
<dbReference type="PANTHER" id="PTHR11675:SF101">
    <property type="entry name" value="POLYPEPTIDE N-ACETYLGALACTOSAMINYLTRANSFERASE 5"/>
    <property type="match status" value="1"/>
</dbReference>
<name>A0A026WXI4_OOCBI</name>
<organism evidence="22 23">
    <name type="scientific">Ooceraea biroi</name>
    <name type="common">Clonal raider ant</name>
    <name type="synonym">Cerapachys biroi</name>
    <dbReference type="NCBI Taxonomy" id="2015173"/>
    <lineage>
        <taxon>Eukaryota</taxon>
        <taxon>Metazoa</taxon>
        <taxon>Ecdysozoa</taxon>
        <taxon>Arthropoda</taxon>
        <taxon>Hexapoda</taxon>
        <taxon>Insecta</taxon>
        <taxon>Pterygota</taxon>
        <taxon>Neoptera</taxon>
        <taxon>Endopterygota</taxon>
        <taxon>Hymenoptera</taxon>
        <taxon>Apocrita</taxon>
        <taxon>Aculeata</taxon>
        <taxon>Formicoidea</taxon>
        <taxon>Formicidae</taxon>
        <taxon>Dorylinae</taxon>
        <taxon>Ooceraea</taxon>
    </lineage>
</organism>
<evidence type="ECO:0000256" key="8">
    <source>
        <dbReference type="ARBA" id="ARBA00022692"/>
    </source>
</evidence>
<dbReference type="EMBL" id="KK107087">
    <property type="protein sequence ID" value="EZA59854.1"/>
    <property type="molecule type" value="Genomic_DNA"/>
</dbReference>
<dbReference type="Pfam" id="PF00652">
    <property type="entry name" value="Ricin_B_lectin"/>
    <property type="match status" value="1"/>
</dbReference>
<dbReference type="FunFam" id="2.80.10.50:FF:000047">
    <property type="entry name" value="Polypeptide N-acetylgalactosaminyltransferase"/>
    <property type="match status" value="1"/>
</dbReference>
<dbReference type="InterPro" id="IPR029044">
    <property type="entry name" value="Nucleotide-diphossugar_trans"/>
</dbReference>
<evidence type="ECO:0000256" key="19">
    <source>
        <dbReference type="ARBA" id="ARBA00052209"/>
    </source>
</evidence>
<dbReference type="InterPro" id="IPR035992">
    <property type="entry name" value="Ricin_B-like_lectins"/>
</dbReference>
<keyword evidence="13 20" id="KW-0333">Golgi apparatus</keyword>
<dbReference type="InterPro" id="IPR000772">
    <property type="entry name" value="Ricin_B_lectin"/>
</dbReference>
<keyword evidence="16" id="KW-0325">Glycoprotein</keyword>
<protein>
    <recommendedName>
        <fullName evidence="5 20">Polypeptide N-acetylgalactosaminyltransferase</fullName>
        <ecNumber evidence="20">2.4.1.-</ecNumber>
    </recommendedName>
    <alternativeName>
        <fullName evidence="20">Protein-UDP acetylgalactosaminyltransferase</fullName>
    </alternativeName>
</protein>
<comment type="catalytic activity">
    <reaction evidence="19">
        <text>L-seryl-[protein] + UDP-N-acetyl-alpha-D-galactosamine = a 3-O-[N-acetyl-alpha-D-galactosaminyl]-L-seryl-[protein] + UDP + H(+)</text>
        <dbReference type="Rhea" id="RHEA:23956"/>
        <dbReference type="Rhea" id="RHEA-COMP:9863"/>
        <dbReference type="Rhea" id="RHEA-COMP:12788"/>
        <dbReference type="ChEBI" id="CHEBI:15378"/>
        <dbReference type="ChEBI" id="CHEBI:29999"/>
        <dbReference type="ChEBI" id="CHEBI:53604"/>
        <dbReference type="ChEBI" id="CHEBI:58223"/>
        <dbReference type="ChEBI" id="CHEBI:67138"/>
        <dbReference type="EC" id="2.4.1.41"/>
    </reaction>
</comment>
<evidence type="ECO:0000256" key="14">
    <source>
        <dbReference type="ARBA" id="ARBA00023136"/>
    </source>
</evidence>
<feature type="transmembrane region" description="Helical" evidence="20">
    <location>
        <begin position="12"/>
        <end position="32"/>
    </location>
</feature>
<dbReference type="EC" id="2.4.1.-" evidence="20"/>
<dbReference type="GO" id="GO:0046872">
    <property type="term" value="F:metal ion binding"/>
    <property type="evidence" value="ECO:0007669"/>
    <property type="project" value="UniProtKB-KW"/>
</dbReference>
<dbReference type="Pfam" id="PF00535">
    <property type="entry name" value="Glycos_transf_2"/>
    <property type="match status" value="1"/>
</dbReference>
<dbReference type="UniPathway" id="UPA00378"/>
<dbReference type="InterPro" id="IPR001173">
    <property type="entry name" value="Glyco_trans_2-like"/>
</dbReference>
<dbReference type="SMART" id="SM00458">
    <property type="entry name" value="RICIN"/>
    <property type="match status" value="1"/>
</dbReference>
<evidence type="ECO:0000259" key="21">
    <source>
        <dbReference type="SMART" id="SM00458"/>
    </source>
</evidence>
<comment type="catalytic activity">
    <reaction evidence="18">
        <text>L-threonyl-[protein] + UDP-N-acetyl-alpha-D-galactosamine = a 3-O-[N-acetyl-alpha-D-galactosaminyl]-L-threonyl-[protein] + UDP + H(+)</text>
        <dbReference type="Rhea" id="RHEA:52424"/>
        <dbReference type="Rhea" id="RHEA-COMP:11060"/>
        <dbReference type="Rhea" id="RHEA-COMP:11689"/>
        <dbReference type="ChEBI" id="CHEBI:15378"/>
        <dbReference type="ChEBI" id="CHEBI:30013"/>
        <dbReference type="ChEBI" id="CHEBI:58223"/>
        <dbReference type="ChEBI" id="CHEBI:67138"/>
        <dbReference type="ChEBI" id="CHEBI:87075"/>
        <dbReference type="EC" id="2.4.1.41"/>
    </reaction>
</comment>
<evidence type="ECO:0000256" key="1">
    <source>
        <dbReference type="ARBA" id="ARBA00001936"/>
    </source>
</evidence>
<comment type="similarity">
    <text evidence="4 20">Belongs to the glycosyltransferase 2 family. GalNAc-T subfamily.</text>
</comment>
<reference evidence="22 23" key="1">
    <citation type="journal article" date="2014" name="Curr. Biol.">
        <title>The genome of the clonal raider ant Cerapachys biroi.</title>
        <authorList>
            <person name="Oxley P.R."/>
            <person name="Ji L."/>
            <person name="Fetter-Pruneda I."/>
            <person name="McKenzie S.K."/>
            <person name="Li C."/>
            <person name="Hu H."/>
            <person name="Zhang G."/>
            <person name="Kronauer D.J."/>
        </authorList>
    </citation>
    <scope>NUCLEOTIDE SEQUENCE [LARGE SCALE GENOMIC DNA]</scope>
</reference>
<dbReference type="Gene3D" id="2.80.10.50">
    <property type="match status" value="1"/>
</dbReference>
<dbReference type="OrthoDB" id="5988548at2759"/>
<feature type="domain" description="Ricin B lectin" evidence="21">
    <location>
        <begin position="561"/>
        <end position="685"/>
    </location>
</feature>
<comment type="pathway">
    <text evidence="3 20">Protein modification; protein glycosylation.</text>
</comment>
<keyword evidence="12 20" id="KW-1133">Transmembrane helix</keyword>
<dbReference type="AlphaFoldDB" id="A0A026WXI4"/>
<evidence type="ECO:0000313" key="23">
    <source>
        <dbReference type="Proteomes" id="UP000053097"/>
    </source>
</evidence>
<evidence type="ECO:0000256" key="10">
    <source>
        <dbReference type="ARBA" id="ARBA00022734"/>
    </source>
</evidence>
<keyword evidence="23" id="KW-1185">Reference proteome</keyword>
<comment type="subcellular location">
    <subcellularLocation>
        <location evidence="2 20">Golgi apparatus membrane</location>
        <topology evidence="2 20">Single-pass type II membrane protein</topology>
    </subcellularLocation>
</comment>
<dbReference type="CDD" id="cd02510">
    <property type="entry name" value="pp-GalNAc-T"/>
    <property type="match status" value="1"/>
</dbReference>
<keyword evidence="15 20" id="KW-1015">Disulfide bond</keyword>
<dbReference type="GO" id="GO:0000139">
    <property type="term" value="C:Golgi membrane"/>
    <property type="evidence" value="ECO:0007669"/>
    <property type="project" value="UniProtKB-SubCell"/>
</dbReference>
<evidence type="ECO:0000256" key="9">
    <source>
        <dbReference type="ARBA" id="ARBA00022723"/>
    </source>
</evidence>
<evidence type="ECO:0000256" key="17">
    <source>
        <dbReference type="ARBA" id="ARBA00023211"/>
    </source>
</evidence>
<evidence type="ECO:0000256" key="11">
    <source>
        <dbReference type="ARBA" id="ARBA00022968"/>
    </source>
</evidence>
<dbReference type="Proteomes" id="UP000053097">
    <property type="component" value="Unassembled WGS sequence"/>
</dbReference>
<keyword evidence="7 20" id="KW-0808">Transferase</keyword>
<evidence type="ECO:0000256" key="18">
    <source>
        <dbReference type="ARBA" id="ARBA00050905"/>
    </source>
</evidence>
<dbReference type="SUPFAM" id="SSF53448">
    <property type="entry name" value="Nucleotide-diphospho-sugar transferases"/>
    <property type="match status" value="2"/>
</dbReference>
<evidence type="ECO:0000256" key="16">
    <source>
        <dbReference type="ARBA" id="ARBA00023180"/>
    </source>
</evidence>
<evidence type="ECO:0000256" key="15">
    <source>
        <dbReference type="ARBA" id="ARBA00023157"/>
    </source>
</evidence>
<evidence type="ECO:0000313" key="22">
    <source>
        <dbReference type="EMBL" id="EZA59854.1"/>
    </source>
</evidence>
<dbReference type="InterPro" id="IPR045885">
    <property type="entry name" value="GalNAc-T"/>
</dbReference>
<evidence type="ECO:0000256" key="5">
    <source>
        <dbReference type="ARBA" id="ARBA00012644"/>
    </source>
</evidence>
<keyword evidence="9" id="KW-0479">Metal-binding</keyword>
<evidence type="ECO:0000256" key="6">
    <source>
        <dbReference type="ARBA" id="ARBA00022676"/>
    </source>
</evidence>
<dbReference type="CDD" id="cd23433">
    <property type="entry name" value="beta-trefoil_Ricin_GALNT1-like"/>
    <property type="match status" value="1"/>
</dbReference>
<evidence type="ECO:0000256" key="13">
    <source>
        <dbReference type="ARBA" id="ARBA00023034"/>
    </source>
</evidence>
<dbReference type="GO" id="GO:0030246">
    <property type="term" value="F:carbohydrate binding"/>
    <property type="evidence" value="ECO:0007669"/>
    <property type="project" value="UniProtKB-KW"/>
</dbReference>
<keyword evidence="14 20" id="KW-0472">Membrane</keyword>
<dbReference type="SUPFAM" id="SSF50370">
    <property type="entry name" value="Ricin B-like lectins"/>
    <property type="match status" value="1"/>
</dbReference>
<dbReference type="PROSITE" id="PS50231">
    <property type="entry name" value="RICIN_B_LECTIN"/>
    <property type="match status" value="1"/>
</dbReference>
<evidence type="ECO:0000256" key="4">
    <source>
        <dbReference type="ARBA" id="ARBA00005680"/>
    </source>
</evidence>
<keyword evidence="17 20" id="KW-0464">Manganese</keyword>
<accession>A0A026WXI4</accession>
<gene>
    <name evidence="22" type="ORF">X777_16056</name>
</gene>
<proteinExistence type="inferred from homology"/>
<evidence type="ECO:0000256" key="2">
    <source>
        <dbReference type="ARBA" id="ARBA00004323"/>
    </source>
</evidence>
<dbReference type="Gene3D" id="3.90.550.10">
    <property type="entry name" value="Spore Coat Polysaccharide Biosynthesis Protein SpsA, Chain A"/>
    <property type="match status" value="2"/>
</dbReference>
<keyword evidence="6 20" id="KW-0328">Glycosyltransferase</keyword>
<sequence length="693" mass="79266">MFRSKIRIHTCQVILLTSLVWFLVDVMVLMLYSDCIGGSGWGCADNKQQQQQQQALQSDESPLLHPKSPMREAQLLKYESNNKRQYPESKLHLWRPAKVIRESKGSPGEMGAAVHIAPENEAKQQELFKLNQFNLMASDMISLNRSLKDIRLEGCKNKKHPKYLPDTSIVIVFHNEAWTTLLRTVWSVINRSPRSLLKEIILVDDASEREHLKQDLEDYITTLPVPTYVYRTEKRSGLIRARLLGAKHVKGQVITFLDAHCECTEGWLEPLLSRIANDRHTVVCPIIDVISDDTFEYIPASDMTWGGFNWKLNFRWYRVAQREMDRRNGDRTAPLRTPTMAGGLFSIDKDYFYELGAYDEGMDIWGGENLEMSFRVWQCGGTLEISPCSHVGHVFRDKSPYTFPGGVSKIVLHNAARVAEVWMDEWRDFYYAMNPGQIIKRIVLINPCNNVTAKTALNDIWMCGGTLEIATCSHVGHVFRKSTPYTFPGGTSKIVNHNNARLAEVWLDQWKYFYYNINPGARNVDVGDVSERIKLREKLKCKSFRWYLEKIYPESPMPLDYYYLGDVKNVETQTCLDTMGRRTGENVGISYCHGLGGNQVFAYTKRQQIMSDDMCLDAASPQGPVKIVRCHGMGGNQAWVYNDETKMIRHTNTGHCLSKPHSGDASQPVLAQCDANSIGQKWIMRSKFKWQAS</sequence>
<evidence type="ECO:0000256" key="3">
    <source>
        <dbReference type="ARBA" id="ARBA00004922"/>
    </source>
</evidence>
<keyword evidence="11" id="KW-0735">Signal-anchor</keyword>
<comment type="cofactor">
    <cofactor evidence="1 20">
        <name>Mn(2+)</name>
        <dbReference type="ChEBI" id="CHEBI:29035"/>
    </cofactor>
</comment>